<dbReference type="SUPFAM" id="SSF53850">
    <property type="entry name" value="Periplasmic binding protein-like II"/>
    <property type="match status" value="1"/>
</dbReference>
<accession>A0A853I5Y7</accession>
<gene>
    <name evidence="2" type="ORF">H0A36_19155</name>
</gene>
<evidence type="ECO:0000313" key="3">
    <source>
        <dbReference type="Proteomes" id="UP000569732"/>
    </source>
</evidence>
<dbReference type="Proteomes" id="UP000569732">
    <property type="component" value="Unassembled WGS sequence"/>
</dbReference>
<protein>
    <submittedName>
        <fullName evidence="2">Transporter substrate-binding domain-containing protein</fullName>
    </submittedName>
</protein>
<reference evidence="2 3" key="1">
    <citation type="submission" date="2020-07" db="EMBL/GenBank/DDBJ databases">
        <title>Endozoicomonas sp. nov., isolated from sediment.</title>
        <authorList>
            <person name="Gu T."/>
        </authorList>
    </citation>
    <scope>NUCLEOTIDE SEQUENCE [LARGE SCALE GENOMIC DNA]</scope>
    <source>
        <strain evidence="2 3">SM1973</strain>
    </source>
</reference>
<evidence type="ECO:0000313" key="2">
    <source>
        <dbReference type="EMBL" id="NYZ68139.1"/>
    </source>
</evidence>
<dbReference type="Gene3D" id="3.40.190.10">
    <property type="entry name" value="Periplasmic binding protein-like II"/>
    <property type="match status" value="2"/>
</dbReference>
<proteinExistence type="predicted"/>
<dbReference type="RefSeq" id="WP_180570157.1">
    <property type="nucleotide sequence ID" value="NZ_JACCKB010000035.1"/>
</dbReference>
<dbReference type="PANTHER" id="PTHR38834">
    <property type="entry name" value="PERIPLASMIC SUBSTRATE BINDING PROTEIN FAMILY 3"/>
    <property type="match status" value="1"/>
</dbReference>
<dbReference type="PROSITE" id="PS51257">
    <property type="entry name" value="PROKAR_LIPOPROTEIN"/>
    <property type="match status" value="1"/>
</dbReference>
<sequence>MKTILEASIYILTTIISLSVSGYACPLKNISFVTENLAPFNYIEKDGVFKGIAIDILYHTAKKLKCKRNQVEINFMPWARAYKESISNKRTVIFTLAKSEEREKLFKWSSAFIETGMALFLHNQLKTDDFNSLKSIGTIINDYAASLLNENLKHKAKIIYSNNIDSLALMFIKKRVDGALYELITFKWILHKNGFKEYHAHKINMVSGHFGFSKDIESNVIEEFNYIIDNSNIINNYIRDLN</sequence>
<organism evidence="2 3">
    <name type="scientific">Spartinivicinus marinus</name>
    <dbReference type="NCBI Taxonomy" id="2994442"/>
    <lineage>
        <taxon>Bacteria</taxon>
        <taxon>Pseudomonadati</taxon>
        <taxon>Pseudomonadota</taxon>
        <taxon>Gammaproteobacteria</taxon>
        <taxon>Oceanospirillales</taxon>
        <taxon>Zooshikellaceae</taxon>
        <taxon>Spartinivicinus</taxon>
    </lineage>
</organism>
<keyword evidence="3" id="KW-1185">Reference proteome</keyword>
<dbReference type="EMBL" id="JACCKB010000035">
    <property type="protein sequence ID" value="NYZ68139.1"/>
    <property type="molecule type" value="Genomic_DNA"/>
</dbReference>
<dbReference type="Pfam" id="PF00497">
    <property type="entry name" value="SBP_bac_3"/>
    <property type="match status" value="1"/>
</dbReference>
<dbReference type="InterPro" id="IPR001638">
    <property type="entry name" value="Solute-binding_3/MltF_N"/>
</dbReference>
<comment type="caution">
    <text evidence="2">The sequence shown here is derived from an EMBL/GenBank/DDBJ whole genome shotgun (WGS) entry which is preliminary data.</text>
</comment>
<feature type="domain" description="Solute-binding protein family 3/N-terminal" evidence="1">
    <location>
        <begin position="33"/>
        <end position="126"/>
    </location>
</feature>
<dbReference type="PANTHER" id="PTHR38834:SF3">
    <property type="entry name" value="SOLUTE-BINDING PROTEIN FAMILY 3_N-TERMINAL DOMAIN-CONTAINING PROTEIN"/>
    <property type="match status" value="1"/>
</dbReference>
<dbReference type="AlphaFoldDB" id="A0A853I5Y7"/>
<name>A0A853I5Y7_9GAMM</name>
<evidence type="ECO:0000259" key="1">
    <source>
        <dbReference type="Pfam" id="PF00497"/>
    </source>
</evidence>